<gene>
    <name evidence="2" type="ORF">M6B22_11585</name>
</gene>
<evidence type="ECO:0000259" key="1">
    <source>
        <dbReference type="PROSITE" id="PS50995"/>
    </source>
</evidence>
<dbReference type="Gene3D" id="1.10.10.10">
    <property type="entry name" value="Winged helix-like DNA-binding domain superfamily/Winged helix DNA-binding domain"/>
    <property type="match status" value="1"/>
</dbReference>
<keyword evidence="3" id="KW-1185">Reference proteome</keyword>
<evidence type="ECO:0000313" key="3">
    <source>
        <dbReference type="Proteomes" id="UP001164693"/>
    </source>
</evidence>
<accession>A0ABY7JVJ5</accession>
<proteinExistence type="predicted"/>
<dbReference type="PANTHER" id="PTHR33164:SF99">
    <property type="entry name" value="MARR FAMILY REGULATORY PROTEIN"/>
    <property type="match status" value="1"/>
</dbReference>
<evidence type="ECO:0000313" key="2">
    <source>
        <dbReference type="EMBL" id="WAX55199.1"/>
    </source>
</evidence>
<reference evidence="2" key="1">
    <citation type="submission" date="2022-05" db="EMBL/GenBank/DDBJ databases">
        <title>Jatrophihabitans sp. SB3-54 whole genome sequence.</title>
        <authorList>
            <person name="Suh M.K."/>
            <person name="Eom M.K."/>
            <person name="Kim J.S."/>
            <person name="Kim H.S."/>
            <person name="Do H.E."/>
            <person name="Shin Y.K."/>
            <person name="Lee J.-S."/>
        </authorList>
    </citation>
    <scope>NUCLEOTIDE SEQUENCE</scope>
    <source>
        <strain evidence="2">SB3-54</strain>
    </source>
</reference>
<dbReference type="PANTHER" id="PTHR33164">
    <property type="entry name" value="TRANSCRIPTIONAL REGULATOR, MARR FAMILY"/>
    <property type="match status" value="1"/>
</dbReference>
<dbReference type="SMART" id="SM00347">
    <property type="entry name" value="HTH_MARR"/>
    <property type="match status" value="1"/>
</dbReference>
<dbReference type="Pfam" id="PF12802">
    <property type="entry name" value="MarR_2"/>
    <property type="match status" value="1"/>
</dbReference>
<dbReference type="InterPro" id="IPR036390">
    <property type="entry name" value="WH_DNA-bd_sf"/>
</dbReference>
<feature type="domain" description="HTH marR-type" evidence="1">
    <location>
        <begin position="10"/>
        <end position="146"/>
    </location>
</feature>
<dbReference type="InterPro" id="IPR000835">
    <property type="entry name" value="HTH_MarR-typ"/>
</dbReference>
<dbReference type="InterPro" id="IPR036388">
    <property type="entry name" value="WH-like_DNA-bd_sf"/>
</dbReference>
<name>A0ABY7JVJ5_9ACTN</name>
<sequence length="165" mass="18368">MQTRWLSADEQRAWRAYRRMSLLADAAIARDLSRESGLSMPDYQVLSALSEAEDRRRRLSELAASMQWSASRLSHHVSRMEQRGLVIRADCDSDGRGAFVVLTPAGYSAIEQAAPGHVASVRRHLIDLLTAEQLAALTELGERVIDHFGEQRPAFPLAPTNSANR</sequence>
<dbReference type="SUPFAM" id="SSF46785">
    <property type="entry name" value="Winged helix' DNA-binding domain"/>
    <property type="match status" value="1"/>
</dbReference>
<dbReference type="PROSITE" id="PS50995">
    <property type="entry name" value="HTH_MARR_2"/>
    <property type="match status" value="1"/>
</dbReference>
<protein>
    <submittedName>
        <fullName evidence="2">MarR family transcriptional regulator</fullName>
    </submittedName>
</protein>
<organism evidence="2 3">
    <name type="scientific">Jatrophihabitans cynanchi</name>
    <dbReference type="NCBI Taxonomy" id="2944128"/>
    <lineage>
        <taxon>Bacteria</taxon>
        <taxon>Bacillati</taxon>
        <taxon>Actinomycetota</taxon>
        <taxon>Actinomycetes</taxon>
        <taxon>Jatrophihabitantales</taxon>
        <taxon>Jatrophihabitantaceae</taxon>
        <taxon>Jatrophihabitans</taxon>
    </lineage>
</organism>
<dbReference type="InterPro" id="IPR039422">
    <property type="entry name" value="MarR/SlyA-like"/>
</dbReference>
<dbReference type="EMBL" id="CP097463">
    <property type="protein sequence ID" value="WAX55199.1"/>
    <property type="molecule type" value="Genomic_DNA"/>
</dbReference>
<dbReference type="Proteomes" id="UP001164693">
    <property type="component" value="Chromosome"/>
</dbReference>
<dbReference type="RefSeq" id="WP_269441702.1">
    <property type="nucleotide sequence ID" value="NZ_CP097463.1"/>
</dbReference>